<name>A0A0G1PCN6_UNCKA</name>
<dbReference type="NCBIfam" id="TIGR01951">
    <property type="entry name" value="nusB"/>
    <property type="match status" value="1"/>
</dbReference>
<proteinExistence type="inferred from homology"/>
<evidence type="ECO:0000256" key="1">
    <source>
        <dbReference type="ARBA" id="ARBA00005952"/>
    </source>
</evidence>
<reference evidence="8 9" key="1">
    <citation type="journal article" date="2015" name="Nature">
        <title>rRNA introns, odd ribosomes, and small enigmatic genomes across a large radiation of phyla.</title>
        <authorList>
            <person name="Brown C.T."/>
            <person name="Hug L.A."/>
            <person name="Thomas B.C."/>
            <person name="Sharon I."/>
            <person name="Castelle C.J."/>
            <person name="Singh A."/>
            <person name="Wilkins M.J."/>
            <person name="Williams K.H."/>
            <person name="Banfield J.F."/>
        </authorList>
    </citation>
    <scope>NUCLEOTIDE SEQUENCE [LARGE SCALE GENOMIC DNA]</scope>
</reference>
<evidence type="ECO:0000256" key="3">
    <source>
        <dbReference type="ARBA" id="ARBA00022884"/>
    </source>
</evidence>
<organism evidence="8 9">
    <name type="scientific">candidate division WWE3 bacterium GW2011_GWA1_46_21</name>
    <dbReference type="NCBI Taxonomy" id="1619107"/>
    <lineage>
        <taxon>Bacteria</taxon>
        <taxon>Katanobacteria</taxon>
    </lineage>
</organism>
<evidence type="ECO:0000256" key="2">
    <source>
        <dbReference type="ARBA" id="ARBA00022814"/>
    </source>
</evidence>
<accession>A0A0G1PCN6</accession>
<evidence type="ECO:0000313" key="9">
    <source>
        <dbReference type="Proteomes" id="UP000034732"/>
    </source>
</evidence>
<dbReference type="InterPro" id="IPR011605">
    <property type="entry name" value="NusB_fam"/>
</dbReference>
<comment type="function">
    <text evidence="6">Involved in transcription antitermination. Required for transcription of ribosomal RNA (rRNA) genes. Binds specifically to the boxA antiterminator sequence of the ribosomal RNA (rrn) operons.</text>
</comment>
<evidence type="ECO:0000256" key="4">
    <source>
        <dbReference type="ARBA" id="ARBA00023015"/>
    </source>
</evidence>
<gene>
    <name evidence="6" type="primary">nusB</name>
    <name evidence="8" type="ORF">UX44_C0022G0010</name>
</gene>
<comment type="caution">
    <text evidence="8">The sequence shown here is derived from an EMBL/GenBank/DDBJ whole genome shotgun (WGS) entry which is preliminary data.</text>
</comment>
<dbReference type="Pfam" id="PF01029">
    <property type="entry name" value="NusB"/>
    <property type="match status" value="1"/>
</dbReference>
<keyword evidence="5 6" id="KW-0804">Transcription</keyword>
<protein>
    <recommendedName>
        <fullName evidence="6">Transcription antitermination protein NusB</fullName>
    </recommendedName>
    <alternativeName>
        <fullName evidence="6">Antitermination factor NusB</fullName>
    </alternativeName>
</protein>
<dbReference type="InterPro" id="IPR006027">
    <property type="entry name" value="NusB_RsmB_TIM44"/>
</dbReference>
<evidence type="ECO:0000313" key="8">
    <source>
        <dbReference type="EMBL" id="KKU30442.1"/>
    </source>
</evidence>
<dbReference type="EMBL" id="LCMF01000022">
    <property type="protein sequence ID" value="KKU30442.1"/>
    <property type="molecule type" value="Genomic_DNA"/>
</dbReference>
<sequence>MTNDPRHEARKLALGSIFGWLFSDIDNDSSLEYSQLILDCKDADINLAKELTDGVEKNIKEIDDKIVGAAPEWPLNKISKVDLVILRIAIFELLYRSDTPKRVAIDEAIELAKDFGSDTSSKFVNGVLGNIMEKYVQHEQI</sequence>
<comment type="similarity">
    <text evidence="1 6">Belongs to the NusB family.</text>
</comment>
<dbReference type="GO" id="GO:0031564">
    <property type="term" value="P:transcription antitermination"/>
    <property type="evidence" value="ECO:0007669"/>
    <property type="project" value="UniProtKB-KW"/>
</dbReference>
<dbReference type="Gene3D" id="1.10.940.10">
    <property type="entry name" value="NusB-like"/>
    <property type="match status" value="1"/>
</dbReference>
<evidence type="ECO:0000259" key="7">
    <source>
        <dbReference type="Pfam" id="PF01029"/>
    </source>
</evidence>
<evidence type="ECO:0000256" key="6">
    <source>
        <dbReference type="HAMAP-Rule" id="MF_00073"/>
    </source>
</evidence>
<keyword evidence="2 6" id="KW-0889">Transcription antitermination</keyword>
<dbReference type="PANTHER" id="PTHR11078:SF3">
    <property type="entry name" value="ANTITERMINATION NUSB DOMAIN-CONTAINING PROTEIN"/>
    <property type="match status" value="1"/>
</dbReference>
<feature type="domain" description="NusB/RsmB/TIM44" evidence="7">
    <location>
        <begin position="7"/>
        <end position="132"/>
    </location>
</feature>
<dbReference type="Proteomes" id="UP000034732">
    <property type="component" value="Unassembled WGS sequence"/>
</dbReference>
<keyword evidence="4 6" id="KW-0805">Transcription regulation</keyword>
<dbReference type="GO" id="GO:0006353">
    <property type="term" value="P:DNA-templated transcription termination"/>
    <property type="evidence" value="ECO:0007669"/>
    <property type="project" value="UniProtKB-UniRule"/>
</dbReference>
<dbReference type="PATRIC" id="fig|1619107.3.peg.396"/>
<dbReference type="GO" id="GO:0005829">
    <property type="term" value="C:cytosol"/>
    <property type="evidence" value="ECO:0007669"/>
    <property type="project" value="TreeGrafter"/>
</dbReference>
<dbReference type="AlphaFoldDB" id="A0A0G1PCN6"/>
<dbReference type="HAMAP" id="MF_00073">
    <property type="entry name" value="NusB"/>
    <property type="match status" value="1"/>
</dbReference>
<dbReference type="PANTHER" id="PTHR11078">
    <property type="entry name" value="N UTILIZATION SUBSTANCE PROTEIN B-RELATED"/>
    <property type="match status" value="1"/>
</dbReference>
<dbReference type="SUPFAM" id="SSF48013">
    <property type="entry name" value="NusB-like"/>
    <property type="match status" value="1"/>
</dbReference>
<dbReference type="InterPro" id="IPR035926">
    <property type="entry name" value="NusB-like_sf"/>
</dbReference>
<evidence type="ECO:0000256" key="5">
    <source>
        <dbReference type="ARBA" id="ARBA00023163"/>
    </source>
</evidence>
<keyword evidence="3 6" id="KW-0694">RNA-binding</keyword>
<dbReference type="GO" id="GO:0003723">
    <property type="term" value="F:RNA binding"/>
    <property type="evidence" value="ECO:0007669"/>
    <property type="project" value="UniProtKB-UniRule"/>
</dbReference>